<dbReference type="InterPro" id="IPR000089">
    <property type="entry name" value="Biotin_lipoyl"/>
</dbReference>
<dbReference type="PANTHER" id="PTHR47597:SF2">
    <property type="entry name" value="LIPOYL-BINDING DOMAIN-CONTAINING PROTEIN"/>
    <property type="match status" value="1"/>
</dbReference>
<organism evidence="3 4">
    <name type="scientific">Striga hermonthica</name>
    <name type="common">Purple witchweed</name>
    <name type="synonym">Buchnera hermonthica</name>
    <dbReference type="NCBI Taxonomy" id="68872"/>
    <lineage>
        <taxon>Eukaryota</taxon>
        <taxon>Viridiplantae</taxon>
        <taxon>Streptophyta</taxon>
        <taxon>Embryophyta</taxon>
        <taxon>Tracheophyta</taxon>
        <taxon>Spermatophyta</taxon>
        <taxon>Magnoliopsida</taxon>
        <taxon>eudicotyledons</taxon>
        <taxon>Gunneridae</taxon>
        <taxon>Pentapetalae</taxon>
        <taxon>asterids</taxon>
        <taxon>lamiids</taxon>
        <taxon>Lamiales</taxon>
        <taxon>Orobanchaceae</taxon>
        <taxon>Buchnereae</taxon>
        <taxon>Striga</taxon>
    </lineage>
</organism>
<proteinExistence type="predicted"/>
<evidence type="ECO:0000256" key="1">
    <source>
        <dbReference type="SAM" id="MobiDB-lite"/>
    </source>
</evidence>
<reference evidence="3" key="1">
    <citation type="submission" date="2019-12" db="EMBL/GenBank/DDBJ databases">
        <authorList>
            <person name="Scholes J."/>
        </authorList>
    </citation>
    <scope>NUCLEOTIDE SEQUENCE</scope>
</reference>
<feature type="domain" description="Lipoyl-binding" evidence="2">
    <location>
        <begin position="210"/>
        <end position="282"/>
    </location>
</feature>
<accession>A0A9N7NIJ2</accession>
<dbReference type="AlphaFoldDB" id="A0A9N7NIJ2"/>
<feature type="region of interest" description="Disordered" evidence="1">
    <location>
        <begin position="145"/>
        <end position="164"/>
    </location>
</feature>
<protein>
    <submittedName>
        <fullName evidence="3">Biotin/lipoyl attachment domain-containing protein</fullName>
    </submittedName>
</protein>
<dbReference type="EMBL" id="CACSLK010027832">
    <property type="protein sequence ID" value="CAA0831354.1"/>
    <property type="molecule type" value="Genomic_DNA"/>
</dbReference>
<dbReference type="SUPFAM" id="SSF51230">
    <property type="entry name" value="Single hybrid motif"/>
    <property type="match status" value="1"/>
</dbReference>
<dbReference type="InterPro" id="IPR011053">
    <property type="entry name" value="Single_hybrid_motif"/>
</dbReference>
<feature type="region of interest" description="Disordered" evidence="1">
    <location>
        <begin position="74"/>
        <end position="102"/>
    </location>
</feature>
<dbReference type="Gene3D" id="2.40.50.100">
    <property type="match status" value="1"/>
</dbReference>
<evidence type="ECO:0000313" key="3">
    <source>
        <dbReference type="EMBL" id="CAA0831354.1"/>
    </source>
</evidence>
<sequence length="291" mass="30858">MESATLLRSFNITDAASTCSRLRTVIEKPGMLIMNTAAFSSNRKFLACRGSVTSFKNRNGYLFVSCVKTSDTTLTAKSNGDPNGAVLSESQQGAQGKKTKSNATFPNGFEALLKEVCDETEIAELKLKVGTFEIHMKRKIDGPAIPAPVAPQASASPVPSKTDPTPVALLPVPNPSSEKVSPFTNVSVEKAAKLAALEVSGSSSYVIVPSPTVGSFRRATKRKGRGSRPACKEGDMIEEGQVIGFLDQFGRELPVTSSVAGEVLKFLYIDGEAVGYGDPLIAVLPSFHGIK</sequence>
<feature type="compositionally biased region" description="Low complexity" evidence="1">
    <location>
        <begin position="150"/>
        <end position="160"/>
    </location>
</feature>
<comment type="caution">
    <text evidence="3">The sequence shown here is derived from an EMBL/GenBank/DDBJ whole genome shotgun (WGS) entry which is preliminary data.</text>
</comment>
<dbReference type="CDD" id="cd06850">
    <property type="entry name" value="biotinyl_domain"/>
    <property type="match status" value="1"/>
</dbReference>
<dbReference type="Pfam" id="PF00364">
    <property type="entry name" value="Biotin_lipoyl"/>
    <property type="match status" value="1"/>
</dbReference>
<gene>
    <name evidence="3" type="ORF">SHERM_26703</name>
</gene>
<dbReference type="OrthoDB" id="529457at2759"/>
<dbReference type="PANTHER" id="PTHR47597">
    <property type="entry name" value="IS A MEMBER OF THE PF|00364 BIOTIN-REQUIRING ENZYMES FAMILY-RELATED"/>
    <property type="match status" value="1"/>
</dbReference>
<dbReference type="Proteomes" id="UP001153555">
    <property type="component" value="Unassembled WGS sequence"/>
</dbReference>
<keyword evidence="4" id="KW-1185">Reference proteome</keyword>
<dbReference type="InterPro" id="IPR053217">
    <property type="entry name" value="ACC_Biotin_Carrier"/>
</dbReference>
<evidence type="ECO:0000313" key="4">
    <source>
        <dbReference type="Proteomes" id="UP001153555"/>
    </source>
</evidence>
<name>A0A9N7NIJ2_STRHE</name>
<evidence type="ECO:0000259" key="2">
    <source>
        <dbReference type="Pfam" id="PF00364"/>
    </source>
</evidence>